<protein>
    <submittedName>
        <fullName evidence="2">Uncharacterized protein</fullName>
    </submittedName>
</protein>
<dbReference type="NCBIfam" id="NF045939">
    <property type="entry name" value="MHJ_0274_fam"/>
    <property type="match status" value="1"/>
</dbReference>
<keyword evidence="3" id="KW-1185">Reference proteome</keyword>
<reference evidence="3" key="1">
    <citation type="submission" date="2017-02" db="EMBL/GenBank/DDBJ databases">
        <authorList>
            <person name="Varghese N."/>
            <person name="Submissions S."/>
        </authorList>
    </citation>
    <scope>NUCLEOTIDE SEQUENCE [LARGE SCALE GENOMIC DNA]</scope>
    <source>
        <strain evidence="3">ATCC 27862</strain>
    </source>
</reference>
<name>A0A1T4KG43_9BACT</name>
<dbReference type="RefSeq" id="WP_078746801.1">
    <property type="nucleotide sequence ID" value="NZ_CP137850.1"/>
</dbReference>
<dbReference type="AlphaFoldDB" id="A0A1T4KG43"/>
<dbReference type="Proteomes" id="UP000190389">
    <property type="component" value="Unassembled WGS sequence"/>
</dbReference>
<accession>A0A1T4KG43</accession>
<evidence type="ECO:0000313" key="2">
    <source>
        <dbReference type="EMBL" id="SJZ41384.1"/>
    </source>
</evidence>
<gene>
    <name evidence="2" type="ORF">SAMN02745154_00049</name>
</gene>
<organism evidence="2 3">
    <name type="scientific">Mycoplasmopsis verecunda</name>
    <dbReference type="NCBI Taxonomy" id="171291"/>
    <lineage>
        <taxon>Bacteria</taxon>
        <taxon>Bacillati</taxon>
        <taxon>Mycoplasmatota</taxon>
        <taxon>Mycoplasmoidales</taxon>
        <taxon>Metamycoplasmataceae</taxon>
        <taxon>Mycoplasmopsis</taxon>
    </lineage>
</organism>
<sequence>MDLTLGIWILFAVILFFFIVWISYQYIKDKRNKRKLRVQMVEFNKNATVYAYELCVKMNELFALNNKTLSEFVPSIGKYSMGEINKHTRNIMLAIYKSPEYVEFIRNSAAEDNETLRLFVAIDENFKALRDLNANLWDKKASIFTGFFNKNIDNLRNRVEKYNQTEIDSLLRDENIIREQMQEVYYNEFEKHEQTQQIDSN</sequence>
<keyword evidence="1" id="KW-0812">Transmembrane</keyword>
<feature type="transmembrane region" description="Helical" evidence="1">
    <location>
        <begin position="6"/>
        <end position="27"/>
    </location>
</feature>
<keyword evidence="1" id="KW-0472">Membrane</keyword>
<dbReference type="EMBL" id="FUXF01000002">
    <property type="protein sequence ID" value="SJZ41384.1"/>
    <property type="molecule type" value="Genomic_DNA"/>
</dbReference>
<keyword evidence="1" id="KW-1133">Transmembrane helix</keyword>
<dbReference type="OrthoDB" id="401106at2"/>
<proteinExistence type="predicted"/>
<evidence type="ECO:0000313" key="3">
    <source>
        <dbReference type="Proteomes" id="UP000190389"/>
    </source>
</evidence>
<evidence type="ECO:0000256" key="1">
    <source>
        <dbReference type="SAM" id="Phobius"/>
    </source>
</evidence>
<dbReference type="STRING" id="171291.SAMN02745154_00049"/>